<organism evidence="2 3">
    <name type="scientific">Nocardioides exalbidus</name>
    <dbReference type="NCBI Taxonomy" id="402596"/>
    <lineage>
        <taxon>Bacteria</taxon>
        <taxon>Bacillati</taxon>
        <taxon>Actinomycetota</taxon>
        <taxon>Actinomycetes</taxon>
        <taxon>Propionibacteriales</taxon>
        <taxon>Nocardioidaceae</taxon>
        <taxon>Nocardioides</taxon>
    </lineage>
</organism>
<evidence type="ECO:0000256" key="1">
    <source>
        <dbReference type="SAM" id="MobiDB-lite"/>
    </source>
</evidence>
<evidence type="ECO:0000313" key="3">
    <source>
        <dbReference type="Proteomes" id="UP000198742"/>
    </source>
</evidence>
<dbReference type="Gene3D" id="2.50.20.20">
    <property type="match status" value="1"/>
</dbReference>
<sequence length="251" mass="26708">MRRTWHVAAAVALTTAVTGCGVVDDLRTTGFAKQDGAEIATEASRAMADVTSMRLTGQVRVGGNPILLDLSMDEQSCTGSMRFDKGHFAVRRVGKEAWVKGDATAYSRIAATPLSSAALGRLSTTWIAVDDRSVLRLCDLDSFLDSFTLVEPSTAKGTKGRKGTKGGEDATPASGVSLDNVSVGEETSQDGDRVVPILTTPTETVWVLSKAPHYVIRVEDATPRTGGSVNFSEFNRDVVVEAPRAQDVFTP</sequence>
<gene>
    <name evidence="2" type="ORF">SAMN04489844_1301</name>
</gene>
<dbReference type="OrthoDB" id="4350224at2"/>
<keyword evidence="3" id="KW-1185">Reference proteome</keyword>
<protein>
    <recommendedName>
        <fullName evidence="4">Lipoprotein LprG</fullName>
    </recommendedName>
</protein>
<name>A0A1H4N601_9ACTN</name>
<reference evidence="3" key="1">
    <citation type="submission" date="2016-10" db="EMBL/GenBank/DDBJ databases">
        <authorList>
            <person name="Varghese N."/>
            <person name="Submissions S."/>
        </authorList>
    </citation>
    <scope>NUCLEOTIDE SEQUENCE [LARGE SCALE GENOMIC DNA]</scope>
    <source>
        <strain evidence="3">DSM 22017</strain>
    </source>
</reference>
<dbReference type="STRING" id="402596.SAMN04489844_1301"/>
<accession>A0A1H4N601</accession>
<feature type="region of interest" description="Disordered" evidence="1">
    <location>
        <begin position="154"/>
        <end position="190"/>
    </location>
</feature>
<dbReference type="AlphaFoldDB" id="A0A1H4N601"/>
<dbReference type="Proteomes" id="UP000198742">
    <property type="component" value="Unassembled WGS sequence"/>
</dbReference>
<dbReference type="EMBL" id="FNRT01000002">
    <property type="protein sequence ID" value="SEB90719.1"/>
    <property type="molecule type" value="Genomic_DNA"/>
</dbReference>
<evidence type="ECO:0000313" key="2">
    <source>
        <dbReference type="EMBL" id="SEB90719.1"/>
    </source>
</evidence>
<dbReference type="PROSITE" id="PS51257">
    <property type="entry name" value="PROKAR_LIPOPROTEIN"/>
    <property type="match status" value="1"/>
</dbReference>
<evidence type="ECO:0008006" key="4">
    <source>
        <dbReference type="Google" id="ProtNLM"/>
    </source>
</evidence>
<proteinExistence type="predicted"/>
<dbReference type="RefSeq" id="WP_090968383.1">
    <property type="nucleotide sequence ID" value="NZ_FNRT01000002.1"/>
</dbReference>